<dbReference type="SMART" id="SM00245">
    <property type="entry name" value="TSPc"/>
    <property type="match status" value="1"/>
</dbReference>
<evidence type="ECO:0000313" key="8">
    <source>
        <dbReference type="EMBL" id="AXI81318.1"/>
    </source>
</evidence>
<reference evidence="9" key="1">
    <citation type="submission" date="2018-07" db="EMBL/GenBank/DDBJ databases">
        <title>Streptacidiphilus bronchialis DSM 106435 chromosome.</title>
        <authorList>
            <person name="Batra D."/>
            <person name="Gulvik C.A."/>
        </authorList>
    </citation>
    <scope>NUCLEOTIDE SEQUENCE [LARGE SCALE GENOMIC DNA]</scope>
    <source>
        <strain evidence="9">DSM 106435</strain>
    </source>
</reference>
<dbReference type="GO" id="GO:0030288">
    <property type="term" value="C:outer membrane-bounded periplasmic space"/>
    <property type="evidence" value="ECO:0007669"/>
    <property type="project" value="TreeGrafter"/>
</dbReference>
<dbReference type="CDD" id="cd07560">
    <property type="entry name" value="Peptidase_S41_CPP"/>
    <property type="match status" value="1"/>
</dbReference>
<proteinExistence type="inferred from homology"/>
<protein>
    <submittedName>
        <fullName evidence="8">PDZ domain-containing protein</fullName>
    </submittedName>
</protein>
<dbReference type="PROSITE" id="PS50106">
    <property type="entry name" value="PDZ"/>
    <property type="match status" value="1"/>
</dbReference>
<dbReference type="InterPro" id="IPR004447">
    <property type="entry name" value="Peptidase_S41A"/>
</dbReference>
<dbReference type="InterPro" id="IPR001478">
    <property type="entry name" value="PDZ"/>
</dbReference>
<dbReference type="GO" id="GO:0008236">
    <property type="term" value="F:serine-type peptidase activity"/>
    <property type="evidence" value="ECO:0007669"/>
    <property type="project" value="UniProtKB-KW"/>
</dbReference>
<dbReference type="SMART" id="SM00228">
    <property type="entry name" value="PDZ"/>
    <property type="match status" value="1"/>
</dbReference>
<dbReference type="OrthoDB" id="9812068at2"/>
<feature type="region of interest" description="Disordered" evidence="5">
    <location>
        <begin position="1"/>
        <end position="27"/>
    </location>
</feature>
<gene>
    <name evidence="8" type="ORF">C7M71_010355</name>
</gene>
<keyword evidence="9" id="KW-1185">Reference proteome</keyword>
<dbReference type="EMBL" id="CP031264">
    <property type="protein sequence ID" value="AXI81318.1"/>
    <property type="molecule type" value="Genomic_DNA"/>
</dbReference>
<name>A0A345T5R3_9ACTN</name>
<comment type="similarity">
    <text evidence="1">Belongs to the peptidase S41A family.</text>
</comment>
<accession>A0A345T5R3</accession>
<dbReference type="GO" id="GO:0007165">
    <property type="term" value="P:signal transduction"/>
    <property type="evidence" value="ECO:0007669"/>
    <property type="project" value="TreeGrafter"/>
</dbReference>
<dbReference type="Pfam" id="PF03572">
    <property type="entry name" value="Peptidase_S41"/>
    <property type="match status" value="1"/>
</dbReference>
<dbReference type="SUPFAM" id="SSF50156">
    <property type="entry name" value="PDZ domain-like"/>
    <property type="match status" value="1"/>
</dbReference>
<dbReference type="Pfam" id="PF00595">
    <property type="entry name" value="PDZ"/>
    <property type="match status" value="1"/>
</dbReference>
<evidence type="ECO:0000256" key="6">
    <source>
        <dbReference type="SAM" id="Phobius"/>
    </source>
</evidence>
<dbReference type="Gene3D" id="2.30.42.10">
    <property type="match status" value="2"/>
</dbReference>
<keyword evidence="6" id="KW-0472">Membrane</keyword>
<evidence type="ECO:0000256" key="4">
    <source>
        <dbReference type="ARBA" id="ARBA00022825"/>
    </source>
</evidence>
<dbReference type="KEGG" id="stri:C7M71_010355"/>
<dbReference type="GO" id="GO:0006508">
    <property type="term" value="P:proteolysis"/>
    <property type="evidence" value="ECO:0007669"/>
    <property type="project" value="UniProtKB-KW"/>
</dbReference>
<dbReference type="AlphaFoldDB" id="A0A345T5R3"/>
<dbReference type="InterPro" id="IPR029045">
    <property type="entry name" value="ClpP/crotonase-like_dom_sf"/>
</dbReference>
<sequence length="456" mass="46367">MCVPGRQAGPRSAGAALDSTPMSGSSRRMRQGATLTLVFGAVLATGAVTGAWGQAGSAVPAPRQGAAVRLAAGDLSGQDLSPEEARRLVGESGDRWAAYYSPEEYADFAQGLDGEYVGVGLWVRRELDGGVAVSRVQQGTPAAKAGIRPGDRLVRIDGAPAARMPVTEVVARLRGSVTGRTTDSAADSATDSATDSAADRALGRASRQETAGRSADLAASATREVGSTVTLAVRRDGSPVREVTLRRTVLAAQDVTVDHPGADVTRISVDAFTSGVGEEVAEAVHRAAAERARTGARHGGVVLDLRGNSGGLLAEAVEAASAFLDGGPVGTYQVHGTERELTAETGGDTGTPLVVLVDGGTMSAAELLAGALQDRCRAVVVGSRTFGKGTVQEPSRLADGSVLELTVGRYFTPAGRSPDGIGIEPDVSVPAQAGPEQAERLALTVLSGLGGSGARR</sequence>
<evidence type="ECO:0000256" key="3">
    <source>
        <dbReference type="ARBA" id="ARBA00022801"/>
    </source>
</evidence>
<dbReference type="PANTHER" id="PTHR32060:SF30">
    <property type="entry name" value="CARBOXY-TERMINAL PROCESSING PROTEASE CTPA"/>
    <property type="match status" value="1"/>
</dbReference>
<feature type="transmembrane region" description="Helical" evidence="6">
    <location>
        <begin position="32"/>
        <end position="53"/>
    </location>
</feature>
<keyword evidence="6" id="KW-1133">Transmembrane helix</keyword>
<evidence type="ECO:0000256" key="1">
    <source>
        <dbReference type="ARBA" id="ARBA00009179"/>
    </source>
</evidence>
<keyword evidence="3" id="KW-0378">Hydrolase</keyword>
<dbReference type="Proteomes" id="UP000249340">
    <property type="component" value="Chromosome"/>
</dbReference>
<dbReference type="Gene3D" id="3.90.226.10">
    <property type="entry name" value="2-enoyl-CoA Hydratase, Chain A, domain 1"/>
    <property type="match status" value="1"/>
</dbReference>
<dbReference type="SUPFAM" id="SSF52096">
    <property type="entry name" value="ClpP/crotonase"/>
    <property type="match status" value="1"/>
</dbReference>
<dbReference type="Gene3D" id="3.30.750.44">
    <property type="match status" value="1"/>
</dbReference>
<dbReference type="InterPro" id="IPR005151">
    <property type="entry name" value="Tail-specific_protease"/>
</dbReference>
<dbReference type="PANTHER" id="PTHR32060">
    <property type="entry name" value="TAIL-SPECIFIC PROTEASE"/>
    <property type="match status" value="1"/>
</dbReference>
<keyword evidence="2" id="KW-0645">Protease</keyword>
<evidence type="ECO:0000256" key="5">
    <source>
        <dbReference type="SAM" id="MobiDB-lite"/>
    </source>
</evidence>
<feature type="compositionally biased region" description="Low complexity" evidence="5">
    <location>
        <begin position="181"/>
        <end position="196"/>
    </location>
</feature>
<feature type="domain" description="PDZ" evidence="7">
    <location>
        <begin position="105"/>
        <end position="176"/>
    </location>
</feature>
<dbReference type="GO" id="GO:0004175">
    <property type="term" value="F:endopeptidase activity"/>
    <property type="evidence" value="ECO:0007669"/>
    <property type="project" value="TreeGrafter"/>
</dbReference>
<feature type="region of interest" description="Disordered" evidence="5">
    <location>
        <begin position="180"/>
        <end position="220"/>
    </location>
</feature>
<evidence type="ECO:0000313" key="9">
    <source>
        <dbReference type="Proteomes" id="UP000249340"/>
    </source>
</evidence>
<dbReference type="InterPro" id="IPR036034">
    <property type="entry name" value="PDZ_sf"/>
</dbReference>
<evidence type="ECO:0000256" key="2">
    <source>
        <dbReference type="ARBA" id="ARBA00022670"/>
    </source>
</evidence>
<keyword evidence="6" id="KW-0812">Transmembrane</keyword>
<evidence type="ECO:0000259" key="7">
    <source>
        <dbReference type="PROSITE" id="PS50106"/>
    </source>
</evidence>
<keyword evidence="4" id="KW-0720">Serine protease</keyword>
<organism evidence="8 9">
    <name type="scientific">Peterkaempfera bronchialis</name>
    <dbReference type="NCBI Taxonomy" id="2126346"/>
    <lineage>
        <taxon>Bacteria</taxon>
        <taxon>Bacillati</taxon>
        <taxon>Actinomycetota</taxon>
        <taxon>Actinomycetes</taxon>
        <taxon>Kitasatosporales</taxon>
        <taxon>Streptomycetaceae</taxon>
        <taxon>Peterkaempfera</taxon>
    </lineage>
</organism>